<dbReference type="VEuPathDB" id="TriTrypDB:TcIL3000_10_4440"/>
<dbReference type="EMBL" id="HE575323">
    <property type="protein sequence ID" value="CCC93681.1"/>
    <property type="molecule type" value="Genomic_DNA"/>
</dbReference>
<dbReference type="InterPro" id="IPR036498">
    <property type="entry name" value="Nfu/NifU_N_sf"/>
</dbReference>
<proteinExistence type="inferred from homology"/>
<evidence type="ECO:0000313" key="3">
    <source>
        <dbReference type="EMBL" id="CCC93681.1"/>
    </source>
</evidence>
<dbReference type="SUPFAM" id="SSF117916">
    <property type="entry name" value="Fe-S cluster assembly (FSCA) domain-like"/>
    <property type="match status" value="1"/>
</dbReference>
<dbReference type="Gene3D" id="3.30.300.130">
    <property type="entry name" value="Fe-S cluster assembly (FSCA)"/>
    <property type="match status" value="1"/>
</dbReference>
<dbReference type="Pfam" id="PF08712">
    <property type="entry name" value="Nfu_N"/>
    <property type="match status" value="1"/>
</dbReference>
<evidence type="ECO:0000256" key="1">
    <source>
        <dbReference type="ARBA" id="ARBA00006420"/>
    </source>
</evidence>
<gene>
    <name evidence="3" type="ORF">TCIL3000_10_4440</name>
</gene>
<dbReference type="GO" id="GO:0051536">
    <property type="term" value="F:iron-sulfur cluster binding"/>
    <property type="evidence" value="ECO:0007669"/>
    <property type="project" value="InterPro"/>
</dbReference>
<comment type="similarity">
    <text evidence="1">Belongs to the NifU family.</text>
</comment>
<protein>
    <submittedName>
        <fullName evidence="3">Uncharacterized protein TCIL3000_10_4440</fullName>
    </submittedName>
</protein>
<dbReference type="SUPFAM" id="SSF110836">
    <property type="entry name" value="Hypothetical protein SAV1430"/>
    <property type="match status" value="1"/>
</dbReference>
<dbReference type="Gene3D" id="3.30.1370.70">
    <property type="entry name" value="Scaffold protein Nfu/NifU, N-terminal domain"/>
    <property type="match status" value="1"/>
</dbReference>
<dbReference type="SMART" id="SM00932">
    <property type="entry name" value="Nfu_N"/>
    <property type="match status" value="1"/>
</dbReference>
<name>G0UWB5_TRYCI</name>
<feature type="domain" description="Scaffold protein Nfu/NifU N-terminal" evidence="2">
    <location>
        <begin position="13"/>
        <end position="106"/>
    </location>
</feature>
<dbReference type="PANTHER" id="PTHR11178:SF49">
    <property type="entry name" value="PROTEIN 5, PUTATIVE-RELATED"/>
    <property type="match status" value="1"/>
</dbReference>
<reference evidence="3" key="1">
    <citation type="journal article" date="2012" name="Proc. Natl. Acad. Sci. U.S.A.">
        <title>Antigenic diversity is generated by distinct evolutionary mechanisms in African trypanosome species.</title>
        <authorList>
            <person name="Jackson A.P."/>
            <person name="Berry A."/>
            <person name="Aslett M."/>
            <person name="Allison H.C."/>
            <person name="Burton P."/>
            <person name="Vavrova-Anderson J."/>
            <person name="Brown R."/>
            <person name="Browne H."/>
            <person name="Corton N."/>
            <person name="Hauser H."/>
            <person name="Gamble J."/>
            <person name="Gilderthorp R."/>
            <person name="Marcello L."/>
            <person name="McQuillan J."/>
            <person name="Otto T.D."/>
            <person name="Quail M.A."/>
            <person name="Sanders M.J."/>
            <person name="van Tonder A."/>
            <person name="Ginger M.L."/>
            <person name="Field M.C."/>
            <person name="Barry J.D."/>
            <person name="Hertz-Fowler C."/>
            <person name="Berriman M."/>
        </authorList>
    </citation>
    <scope>NUCLEOTIDE SEQUENCE</scope>
    <source>
        <strain evidence="3">IL3000</strain>
    </source>
</reference>
<dbReference type="GO" id="GO:0005739">
    <property type="term" value="C:mitochondrion"/>
    <property type="evidence" value="ECO:0007669"/>
    <property type="project" value="TreeGrafter"/>
</dbReference>
<dbReference type="InterPro" id="IPR014824">
    <property type="entry name" value="Nfu/NifU_N"/>
</dbReference>
<dbReference type="Pfam" id="PF01106">
    <property type="entry name" value="NifU"/>
    <property type="match status" value="1"/>
</dbReference>
<dbReference type="InterPro" id="IPR001075">
    <property type="entry name" value="NIF_FeS_clus_asmbl_NifU_C"/>
</dbReference>
<dbReference type="InterPro" id="IPR034904">
    <property type="entry name" value="FSCA_dom_sf"/>
</dbReference>
<dbReference type="GO" id="GO:0005506">
    <property type="term" value="F:iron ion binding"/>
    <property type="evidence" value="ECO:0007669"/>
    <property type="project" value="InterPro"/>
</dbReference>
<dbReference type="InterPro" id="IPR035433">
    <property type="entry name" value="NFU1-like"/>
</dbReference>
<evidence type="ECO:0000259" key="2">
    <source>
        <dbReference type="SMART" id="SM00932"/>
    </source>
</evidence>
<sequence>MLQGTRLVSMMCLHAIPTPNPLCHTFHIPSATYENFIPDGQTCDVAHMGVAWVHPLSRGLFEQYPQEVASVFIAPRHTAITVHPHVKWDELEWSISSFLGHYLVFTNTCFPAAPEYALLEDDLVVHEGDSEVLQCIKELVREKVRPMVQRDGGDVKLLNFNEKTGIVSLAMLGACRTCPSSQNTLKDGVERLLRHFLPEVTEVVEAKGHAFYEEYGLVFDSEEALRREAARVDSLRIKRMTPRVTASVMSFDALNEPDGDE</sequence>
<organism evidence="3">
    <name type="scientific">Trypanosoma congolense (strain IL3000)</name>
    <dbReference type="NCBI Taxonomy" id="1068625"/>
    <lineage>
        <taxon>Eukaryota</taxon>
        <taxon>Discoba</taxon>
        <taxon>Euglenozoa</taxon>
        <taxon>Kinetoplastea</taxon>
        <taxon>Metakinetoplastina</taxon>
        <taxon>Trypanosomatida</taxon>
        <taxon>Trypanosomatidae</taxon>
        <taxon>Trypanosoma</taxon>
        <taxon>Nannomonas</taxon>
    </lineage>
</organism>
<dbReference type="PANTHER" id="PTHR11178">
    <property type="entry name" value="IRON-SULFUR CLUSTER SCAFFOLD PROTEIN NFU-RELATED"/>
    <property type="match status" value="1"/>
</dbReference>
<accession>G0UWB5</accession>
<dbReference type="PIRSF" id="PIRSF036773">
    <property type="entry name" value="HIRIP5"/>
    <property type="match status" value="1"/>
</dbReference>
<dbReference type="GO" id="GO:0016226">
    <property type="term" value="P:iron-sulfur cluster assembly"/>
    <property type="evidence" value="ECO:0007669"/>
    <property type="project" value="InterPro"/>
</dbReference>
<dbReference type="AlphaFoldDB" id="G0UWB5"/>